<dbReference type="Proteomes" id="UP001501353">
    <property type="component" value="Unassembled WGS sequence"/>
</dbReference>
<evidence type="ECO:0000313" key="2">
    <source>
        <dbReference type="Proteomes" id="UP001501353"/>
    </source>
</evidence>
<reference evidence="2" key="1">
    <citation type="journal article" date="2019" name="Int. J. Syst. Evol. Microbiol.">
        <title>The Global Catalogue of Microorganisms (GCM) 10K type strain sequencing project: providing services to taxonomists for standard genome sequencing and annotation.</title>
        <authorList>
            <consortium name="The Broad Institute Genomics Platform"/>
            <consortium name="The Broad Institute Genome Sequencing Center for Infectious Disease"/>
            <person name="Wu L."/>
            <person name="Ma J."/>
        </authorList>
    </citation>
    <scope>NUCLEOTIDE SEQUENCE [LARGE SCALE GENOMIC DNA]</scope>
    <source>
        <strain evidence="2">JCM 16673</strain>
    </source>
</reference>
<accession>A0ABP7SM72</accession>
<protein>
    <submittedName>
        <fullName evidence="1">Uncharacterized protein</fullName>
    </submittedName>
</protein>
<evidence type="ECO:0000313" key="1">
    <source>
        <dbReference type="EMBL" id="GAA4013677.1"/>
    </source>
</evidence>
<comment type="caution">
    <text evidence="1">The sequence shown here is derived from an EMBL/GenBank/DDBJ whole genome shotgun (WGS) entry which is preliminary data.</text>
</comment>
<gene>
    <name evidence="1" type="ORF">GCM10022212_04650</name>
</gene>
<sequence>MVDANEDDLTCAFMNKFLKIEVVRVSGWCVCRGSACAVLVRLRGDACRIVDKCLSGAAKKQQTGRYCRINLY</sequence>
<proteinExistence type="predicted"/>
<dbReference type="EMBL" id="BAAAZE010000003">
    <property type="protein sequence ID" value="GAA4013677.1"/>
    <property type="molecule type" value="Genomic_DNA"/>
</dbReference>
<keyword evidence="2" id="KW-1185">Reference proteome</keyword>
<organism evidence="1 2">
    <name type="scientific">Actimicrobium antarcticum</name>
    <dbReference type="NCBI Taxonomy" id="1051899"/>
    <lineage>
        <taxon>Bacteria</taxon>
        <taxon>Pseudomonadati</taxon>
        <taxon>Pseudomonadota</taxon>
        <taxon>Betaproteobacteria</taxon>
        <taxon>Burkholderiales</taxon>
        <taxon>Oxalobacteraceae</taxon>
        <taxon>Actimicrobium</taxon>
    </lineage>
</organism>
<name>A0ABP7SM72_9BURK</name>